<feature type="domain" description="Pyridine nucleotide-disulphide oxidoreductase dimerisation" evidence="12">
    <location>
        <begin position="345"/>
        <end position="454"/>
    </location>
</feature>
<comment type="miscellaneous">
    <text evidence="11">The active site is a redox-active disulfide bond.</text>
</comment>
<evidence type="ECO:0000256" key="11">
    <source>
        <dbReference type="RuleBase" id="RU003692"/>
    </source>
</evidence>
<evidence type="ECO:0000256" key="2">
    <source>
        <dbReference type="ARBA" id="ARBA00012608"/>
    </source>
</evidence>
<dbReference type="EMBL" id="JASMWN010000020">
    <property type="protein sequence ID" value="MDU9006172.1"/>
    <property type="molecule type" value="Genomic_DNA"/>
</dbReference>
<keyword evidence="4 11" id="KW-0285">Flavoprotein</keyword>
<dbReference type="RefSeq" id="WP_316780724.1">
    <property type="nucleotide sequence ID" value="NZ_JASMWN010000020.1"/>
</dbReference>
<dbReference type="InterPro" id="IPR004099">
    <property type="entry name" value="Pyr_nucl-diS_OxRdtase_dimer"/>
</dbReference>
<reference evidence="15" key="1">
    <citation type="submission" date="2023-05" db="EMBL/GenBank/DDBJ databases">
        <title>Sedimentitalea sp. nov. JM2-8.</title>
        <authorList>
            <person name="Huang J."/>
        </authorList>
    </citation>
    <scope>NUCLEOTIDE SEQUENCE [LARGE SCALE GENOMIC DNA]</scope>
    <source>
        <strain evidence="15">KHS03</strain>
    </source>
</reference>
<evidence type="ECO:0000256" key="9">
    <source>
        <dbReference type="ARBA" id="ARBA00023284"/>
    </source>
</evidence>
<dbReference type="Gene3D" id="3.50.50.60">
    <property type="entry name" value="FAD/NAD(P)-binding domain"/>
    <property type="match status" value="2"/>
</dbReference>
<dbReference type="SUPFAM" id="SSF51905">
    <property type="entry name" value="FAD/NAD(P)-binding domain"/>
    <property type="match status" value="1"/>
</dbReference>
<protein>
    <recommendedName>
        <fullName evidence="3 11">Dihydrolipoyl dehydrogenase</fullName>
        <ecNumber evidence="2 11">1.8.1.4</ecNumber>
    </recommendedName>
</protein>
<dbReference type="PANTHER" id="PTHR22912:SF160">
    <property type="entry name" value="DIHYDROLIPOYL DEHYDROGENASE"/>
    <property type="match status" value="1"/>
</dbReference>
<evidence type="ECO:0000313" key="15">
    <source>
        <dbReference type="Proteomes" id="UP001255416"/>
    </source>
</evidence>
<comment type="catalytic activity">
    <reaction evidence="10 11">
        <text>N(6)-[(R)-dihydrolipoyl]-L-lysyl-[protein] + NAD(+) = N(6)-[(R)-lipoyl]-L-lysyl-[protein] + NADH + H(+)</text>
        <dbReference type="Rhea" id="RHEA:15045"/>
        <dbReference type="Rhea" id="RHEA-COMP:10474"/>
        <dbReference type="Rhea" id="RHEA-COMP:10475"/>
        <dbReference type="ChEBI" id="CHEBI:15378"/>
        <dbReference type="ChEBI" id="CHEBI:57540"/>
        <dbReference type="ChEBI" id="CHEBI:57945"/>
        <dbReference type="ChEBI" id="CHEBI:83099"/>
        <dbReference type="ChEBI" id="CHEBI:83100"/>
        <dbReference type="EC" id="1.8.1.4"/>
    </reaction>
</comment>
<feature type="domain" description="FAD/NAD(P)-binding" evidence="13">
    <location>
        <begin position="7"/>
        <end position="326"/>
    </location>
</feature>
<keyword evidence="6 11" id="KW-0560">Oxidoreductase</keyword>
<evidence type="ECO:0000256" key="8">
    <source>
        <dbReference type="ARBA" id="ARBA00023157"/>
    </source>
</evidence>
<keyword evidence="15" id="KW-1185">Reference proteome</keyword>
<name>A0ABU3VJ16_9RHOB</name>
<dbReference type="EC" id="1.8.1.4" evidence="2 11"/>
<keyword evidence="7 11" id="KW-0520">NAD</keyword>
<dbReference type="NCBIfam" id="TIGR01350">
    <property type="entry name" value="lipoamide_DH"/>
    <property type="match status" value="1"/>
</dbReference>
<evidence type="ECO:0000259" key="12">
    <source>
        <dbReference type="Pfam" id="PF02852"/>
    </source>
</evidence>
<dbReference type="PRINTS" id="PR00368">
    <property type="entry name" value="FADPNR"/>
</dbReference>
<keyword evidence="5 11" id="KW-0274">FAD</keyword>
<dbReference type="InterPro" id="IPR036188">
    <property type="entry name" value="FAD/NAD-bd_sf"/>
</dbReference>
<evidence type="ECO:0000313" key="14">
    <source>
        <dbReference type="EMBL" id="MDU9006172.1"/>
    </source>
</evidence>
<comment type="similarity">
    <text evidence="1 11">Belongs to the class-I pyridine nucleotide-disulfide oxidoreductase family.</text>
</comment>
<dbReference type="InterPro" id="IPR016156">
    <property type="entry name" value="FAD/NAD-linked_Rdtase_dimer_sf"/>
</dbReference>
<comment type="cofactor">
    <cofactor evidence="11">
        <name>FAD</name>
        <dbReference type="ChEBI" id="CHEBI:57692"/>
    </cofactor>
    <text evidence="11">Binds 1 FAD per subunit.</text>
</comment>
<dbReference type="InterPro" id="IPR023753">
    <property type="entry name" value="FAD/NAD-binding_dom"/>
</dbReference>
<evidence type="ECO:0000256" key="10">
    <source>
        <dbReference type="ARBA" id="ARBA00049187"/>
    </source>
</evidence>
<dbReference type="InterPro" id="IPR050151">
    <property type="entry name" value="Class-I_Pyr_Nuc-Dis_Oxidored"/>
</dbReference>
<evidence type="ECO:0000256" key="6">
    <source>
        <dbReference type="ARBA" id="ARBA00023002"/>
    </source>
</evidence>
<keyword evidence="8" id="KW-1015">Disulfide bond</keyword>
<keyword evidence="9 11" id="KW-0676">Redox-active center</keyword>
<evidence type="ECO:0000256" key="5">
    <source>
        <dbReference type="ARBA" id="ARBA00022827"/>
    </source>
</evidence>
<accession>A0ABU3VJ16</accession>
<evidence type="ECO:0000256" key="7">
    <source>
        <dbReference type="ARBA" id="ARBA00023027"/>
    </source>
</evidence>
<dbReference type="InterPro" id="IPR012999">
    <property type="entry name" value="Pyr_OxRdtase_I_AS"/>
</dbReference>
<dbReference type="InterPro" id="IPR001100">
    <property type="entry name" value="Pyr_nuc-diS_OxRdtase"/>
</dbReference>
<evidence type="ECO:0000256" key="4">
    <source>
        <dbReference type="ARBA" id="ARBA00022630"/>
    </source>
</evidence>
<gene>
    <name evidence="14" type="primary">lpdA</name>
    <name evidence="14" type="ORF">QO231_20260</name>
</gene>
<dbReference type="InterPro" id="IPR006258">
    <property type="entry name" value="Lipoamide_DH"/>
</dbReference>
<dbReference type="PROSITE" id="PS00076">
    <property type="entry name" value="PYRIDINE_REDOX_1"/>
    <property type="match status" value="1"/>
</dbReference>
<dbReference type="Gene3D" id="3.30.390.30">
    <property type="match status" value="1"/>
</dbReference>
<sequence length="464" mass="48466">MEEINCKLLVIGSGPGGYVCAIRAGQLGVDTIIVEAKAHGGTCLNVGCIPSKALIHAAEEFSKATHFTASNSLGISVEKPAIDMEQTIAWKDGIVARLNGGVGALLKRAGVRAIIGQARFRDGKSVMVKTDMGKQLIHAEKIVIATGSVPFEIPSLPFGGDVISSTGALALTSVPEKLIVVGGGYIGLEIGTALAKLGAEVTVVEFASKILPQYDKELTKPVAERLETLGINVMLNAKAEGLNANEDGLKVTLDGGESVELPFDKVLVAVGRKPRTQDVGLEELSLRMSGAFIQIDDRCQTSMRDVYAIGDVTGEPMLAHRAIAQGEMTAEIVAGGPQAWDKQCIPAVCFTDPEIVTAGLSPEETEALGVETVTGKFPFTANGRAMTMENEAGFIRVVAHADNHVVLGIQATGGGISELAAVFALAIEMGARLEDIAGTIHAHPTQSEGLQEAALKALGHAIHI</sequence>
<dbReference type="PIRSF" id="PIRSF000350">
    <property type="entry name" value="Mercury_reductase_MerA"/>
    <property type="match status" value="1"/>
</dbReference>
<dbReference type="GO" id="GO:0004148">
    <property type="term" value="F:dihydrolipoyl dehydrogenase (NADH) activity"/>
    <property type="evidence" value="ECO:0007669"/>
    <property type="project" value="UniProtKB-EC"/>
</dbReference>
<evidence type="ECO:0000259" key="13">
    <source>
        <dbReference type="Pfam" id="PF07992"/>
    </source>
</evidence>
<dbReference type="Proteomes" id="UP001255416">
    <property type="component" value="Unassembled WGS sequence"/>
</dbReference>
<proteinExistence type="inferred from homology"/>
<comment type="caution">
    <text evidence="14">The sequence shown here is derived from an EMBL/GenBank/DDBJ whole genome shotgun (WGS) entry which is preliminary data.</text>
</comment>
<dbReference type="PRINTS" id="PR00411">
    <property type="entry name" value="PNDRDTASEI"/>
</dbReference>
<dbReference type="Pfam" id="PF02852">
    <property type="entry name" value="Pyr_redox_dim"/>
    <property type="match status" value="1"/>
</dbReference>
<evidence type="ECO:0000256" key="3">
    <source>
        <dbReference type="ARBA" id="ARBA00016961"/>
    </source>
</evidence>
<organism evidence="14 15">
    <name type="scientific">Sedimentitalea todarodis</name>
    <dbReference type="NCBI Taxonomy" id="1631240"/>
    <lineage>
        <taxon>Bacteria</taxon>
        <taxon>Pseudomonadati</taxon>
        <taxon>Pseudomonadota</taxon>
        <taxon>Alphaproteobacteria</taxon>
        <taxon>Rhodobacterales</taxon>
        <taxon>Paracoccaceae</taxon>
        <taxon>Sedimentitalea</taxon>
    </lineage>
</organism>
<dbReference type="PANTHER" id="PTHR22912">
    <property type="entry name" value="DISULFIDE OXIDOREDUCTASE"/>
    <property type="match status" value="1"/>
</dbReference>
<evidence type="ECO:0000256" key="1">
    <source>
        <dbReference type="ARBA" id="ARBA00007532"/>
    </source>
</evidence>
<dbReference type="Pfam" id="PF07992">
    <property type="entry name" value="Pyr_redox_2"/>
    <property type="match status" value="1"/>
</dbReference>
<dbReference type="SUPFAM" id="SSF55424">
    <property type="entry name" value="FAD/NAD-linked reductases, dimerisation (C-terminal) domain"/>
    <property type="match status" value="1"/>
</dbReference>